<keyword evidence="3" id="KW-1185">Reference proteome</keyword>
<keyword evidence="1" id="KW-0812">Transmembrane</keyword>
<evidence type="ECO:0000256" key="1">
    <source>
        <dbReference type="SAM" id="Phobius"/>
    </source>
</evidence>
<feature type="transmembrane region" description="Helical" evidence="1">
    <location>
        <begin position="134"/>
        <end position="155"/>
    </location>
</feature>
<dbReference type="Proteomes" id="UP001472677">
    <property type="component" value="Unassembled WGS sequence"/>
</dbReference>
<protein>
    <submittedName>
        <fullName evidence="2">Uncharacterized protein</fullName>
    </submittedName>
</protein>
<name>A0ABR2F0R8_9ROSI</name>
<sequence>MNILHVIRVLSESILSKMDLYPNLIFVYPYSTLTSCFPGSKSSILPVYGGGVLERRWLKMNIHHVLVFFREFFLLKMDFLVNFGWIFVHCWWIFLILSIFRLEFHYYLMDSMKMILMYDFSGHRVLGFCGDDDINLLATMFLVSVMFLSLTRVACVKMVSSGYLQKASRIDKWQWVVSGSLDMCQIFYCTCHSLGYDPTRLLWAWFDAMGLDPTRMLWVWPDAMRFDPTRLLWDRIRPGCYGFWGDDGNHTTEGVC</sequence>
<evidence type="ECO:0000313" key="2">
    <source>
        <dbReference type="EMBL" id="KAK8568530.1"/>
    </source>
</evidence>
<proteinExistence type="predicted"/>
<reference evidence="2 3" key="1">
    <citation type="journal article" date="2024" name="G3 (Bethesda)">
        <title>Genome assembly of Hibiscus sabdariffa L. provides insights into metabolisms of medicinal natural products.</title>
        <authorList>
            <person name="Kim T."/>
        </authorList>
    </citation>
    <scope>NUCLEOTIDE SEQUENCE [LARGE SCALE GENOMIC DNA]</scope>
    <source>
        <strain evidence="2">TK-2024</strain>
        <tissue evidence="2">Old leaves</tissue>
    </source>
</reference>
<dbReference type="EMBL" id="JBBPBM010000009">
    <property type="protein sequence ID" value="KAK8568530.1"/>
    <property type="molecule type" value="Genomic_DNA"/>
</dbReference>
<gene>
    <name evidence="2" type="ORF">V6N12_007078</name>
</gene>
<accession>A0ABR2F0R8</accession>
<organism evidence="2 3">
    <name type="scientific">Hibiscus sabdariffa</name>
    <name type="common">roselle</name>
    <dbReference type="NCBI Taxonomy" id="183260"/>
    <lineage>
        <taxon>Eukaryota</taxon>
        <taxon>Viridiplantae</taxon>
        <taxon>Streptophyta</taxon>
        <taxon>Embryophyta</taxon>
        <taxon>Tracheophyta</taxon>
        <taxon>Spermatophyta</taxon>
        <taxon>Magnoliopsida</taxon>
        <taxon>eudicotyledons</taxon>
        <taxon>Gunneridae</taxon>
        <taxon>Pentapetalae</taxon>
        <taxon>rosids</taxon>
        <taxon>malvids</taxon>
        <taxon>Malvales</taxon>
        <taxon>Malvaceae</taxon>
        <taxon>Malvoideae</taxon>
        <taxon>Hibiscus</taxon>
    </lineage>
</organism>
<keyword evidence="1" id="KW-0472">Membrane</keyword>
<comment type="caution">
    <text evidence="2">The sequence shown here is derived from an EMBL/GenBank/DDBJ whole genome shotgun (WGS) entry which is preliminary data.</text>
</comment>
<evidence type="ECO:0000313" key="3">
    <source>
        <dbReference type="Proteomes" id="UP001472677"/>
    </source>
</evidence>
<feature type="transmembrane region" description="Helical" evidence="1">
    <location>
        <begin position="79"/>
        <end position="100"/>
    </location>
</feature>
<keyword evidence="1" id="KW-1133">Transmembrane helix</keyword>